<dbReference type="Proteomes" id="UP000311919">
    <property type="component" value="Unassembled WGS sequence"/>
</dbReference>
<gene>
    <name evidence="2" type="ORF">EWB00_002233</name>
</gene>
<evidence type="ECO:0000313" key="2">
    <source>
        <dbReference type="EMBL" id="TNN14323.1"/>
    </source>
</evidence>
<accession>A0A4Z2DCU5</accession>
<keyword evidence="1" id="KW-0812">Transmembrane</keyword>
<protein>
    <submittedName>
        <fullName evidence="2">Craniofacial development 2-like</fullName>
    </submittedName>
</protein>
<feature type="non-terminal residue" evidence="2">
    <location>
        <position position="1"/>
    </location>
</feature>
<proteinExistence type="predicted"/>
<keyword evidence="1" id="KW-1133">Transmembrane helix</keyword>
<evidence type="ECO:0000256" key="1">
    <source>
        <dbReference type="SAM" id="Phobius"/>
    </source>
</evidence>
<keyword evidence="1" id="KW-0472">Membrane</keyword>
<feature type="transmembrane region" description="Helical" evidence="1">
    <location>
        <begin position="168"/>
        <end position="189"/>
    </location>
</feature>
<sequence length="317" mass="36949">FIYFLILYSDYVYCYLILNVERHCVFKLISNQLKLYGLSTLLEFTFSLLLVSIIASLLYAHWVPIFCRLLIIALKNINLLFYYATFHTHSSQAMLCILLISVRCKFQKLFSIFSILSGNFLIVPSPTIFWSRLIVAPFNQETLLVDLLFDVGTLLNIGIITTGRLALLLWYTITTCHCIITGCLNYAQINWSHTDLNRDIFFFHFELHHKSLKFADVLVLFIVTISLTNLELFIIKLVFDLCLSTVQLYTVAFFGSHEADATPSNDQSKKFYRYMECGTIFPHKRIHNTTWISLDHTTENQIDHICINKKFRRSMEN</sequence>
<feature type="transmembrane region" description="Helical" evidence="1">
    <location>
        <begin position="35"/>
        <end position="60"/>
    </location>
</feature>
<organism evidence="2 3">
    <name type="scientific">Schistosoma japonicum</name>
    <name type="common">Blood fluke</name>
    <dbReference type="NCBI Taxonomy" id="6182"/>
    <lineage>
        <taxon>Eukaryota</taxon>
        <taxon>Metazoa</taxon>
        <taxon>Spiralia</taxon>
        <taxon>Lophotrochozoa</taxon>
        <taxon>Platyhelminthes</taxon>
        <taxon>Trematoda</taxon>
        <taxon>Digenea</taxon>
        <taxon>Strigeidida</taxon>
        <taxon>Schistosomatoidea</taxon>
        <taxon>Schistosomatidae</taxon>
        <taxon>Schistosoma</taxon>
    </lineage>
</organism>
<evidence type="ECO:0000313" key="3">
    <source>
        <dbReference type="Proteomes" id="UP000311919"/>
    </source>
</evidence>
<feature type="transmembrane region" description="Helical" evidence="1">
    <location>
        <begin position="109"/>
        <end position="130"/>
    </location>
</feature>
<dbReference type="AlphaFoldDB" id="A0A4Z2DCU5"/>
<name>A0A4Z2DCU5_SCHJA</name>
<feature type="transmembrane region" description="Helical" evidence="1">
    <location>
        <begin position="80"/>
        <end position="102"/>
    </location>
</feature>
<dbReference type="EMBL" id="SKCS01000178">
    <property type="protein sequence ID" value="TNN14323.1"/>
    <property type="molecule type" value="Genomic_DNA"/>
</dbReference>
<dbReference type="OrthoDB" id="6272897at2759"/>
<feature type="transmembrane region" description="Helical" evidence="1">
    <location>
        <begin position="142"/>
        <end position="161"/>
    </location>
</feature>
<feature type="non-terminal residue" evidence="2">
    <location>
        <position position="317"/>
    </location>
</feature>
<keyword evidence="3" id="KW-1185">Reference proteome</keyword>
<reference evidence="2 3" key="1">
    <citation type="submission" date="2019-03" db="EMBL/GenBank/DDBJ databases">
        <title>An improved genome assembly of the fluke Schistosoma japonicum.</title>
        <authorList>
            <person name="Hu W."/>
            <person name="Luo F."/>
            <person name="Yin M."/>
            <person name="Mo X."/>
            <person name="Sun C."/>
            <person name="Wu Q."/>
            <person name="Zhu B."/>
            <person name="Xiang M."/>
            <person name="Wang J."/>
            <person name="Wang Y."/>
            <person name="Zhang T."/>
            <person name="Xu B."/>
            <person name="Zheng H."/>
            <person name="Feng Z."/>
        </authorList>
    </citation>
    <scope>NUCLEOTIDE SEQUENCE [LARGE SCALE GENOMIC DNA]</scope>
    <source>
        <strain evidence="2">HuSjv2</strain>
        <tissue evidence="2">Worms</tissue>
    </source>
</reference>
<comment type="caution">
    <text evidence="2">The sequence shown here is derived from an EMBL/GenBank/DDBJ whole genome shotgun (WGS) entry which is preliminary data.</text>
</comment>
<dbReference type="STRING" id="6182.A0A4Z2DCU5"/>
<feature type="transmembrane region" description="Helical" evidence="1">
    <location>
        <begin position="217"/>
        <end position="239"/>
    </location>
</feature>